<gene>
    <name evidence="1" type="ORF">HMPREF1068_01676</name>
</gene>
<organism evidence="1 2">
    <name type="scientific">Bacteroides nordii CL02T12C05</name>
    <dbReference type="NCBI Taxonomy" id="997884"/>
    <lineage>
        <taxon>Bacteria</taxon>
        <taxon>Pseudomonadati</taxon>
        <taxon>Bacteroidota</taxon>
        <taxon>Bacteroidia</taxon>
        <taxon>Bacteroidales</taxon>
        <taxon>Bacteroidaceae</taxon>
        <taxon>Bacteroides</taxon>
    </lineage>
</organism>
<evidence type="ECO:0000313" key="2">
    <source>
        <dbReference type="Proteomes" id="UP000003089"/>
    </source>
</evidence>
<accession>I9GYA6</accession>
<sequence>MKHLFLLSNEQSSGMKMLEATYLSAITNTFSSQTPMPVEHMLDLNYHF</sequence>
<evidence type="ECO:0000313" key="1">
    <source>
        <dbReference type="EMBL" id="EIY52129.1"/>
    </source>
</evidence>
<comment type="caution">
    <text evidence="1">The sequence shown here is derived from an EMBL/GenBank/DDBJ whole genome shotgun (WGS) entry which is preliminary data.</text>
</comment>
<dbReference type="PATRIC" id="fig|997884.3.peg.1706"/>
<dbReference type="EMBL" id="AGXS01000015">
    <property type="protein sequence ID" value="EIY52129.1"/>
    <property type="molecule type" value="Genomic_DNA"/>
</dbReference>
<dbReference type="AlphaFoldDB" id="I9GYA6"/>
<dbReference type="HOGENOM" id="CLU_3149744_0_0_10"/>
<keyword evidence="2" id="KW-1185">Reference proteome</keyword>
<dbReference type="STRING" id="997884.HMPREF1068_01676"/>
<protein>
    <submittedName>
        <fullName evidence="1">Uncharacterized protein</fullName>
    </submittedName>
</protein>
<proteinExistence type="predicted"/>
<dbReference type="Proteomes" id="UP000003089">
    <property type="component" value="Unassembled WGS sequence"/>
</dbReference>
<reference evidence="1 2" key="1">
    <citation type="submission" date="2012-02" db="EMBL/GenBank/DDBJ databases">
        <title>The Genome Sequence of Bacteroides nordii CL02T12C05.</title>
        <authorList>
            <consortium name="The Broad Institute Genome Sequencing Platform"/>
            <person name="Earl A."/>
            <person name="Ward D."/>
            <person name="Feldgarden M."/>
            <person name="Gevers D."/>
            <person name="Zitomersky N.L."/>
            <person name="Coyne M.J."/>
            <person name="Comstock L.E."/>
            <person name="Young S.K."/>
            <person name="Zeng Q."/>
            <person name="Gargeya S."/>
            <person name="Fitzgerald M."/>
            <person name="Haas B."/>
            <person name="Abouelleil A."/>
            <person name="Alvarado L."/>
            <person name="Arachchi H.M."/>
            <person name="Berlin A."/>
            <person name="Chapman S.B."/>
            <person name="Gearin G."/>
            <person name="Goldberg J."/>
            <person name="Griggs A."/>
            <person name="Gujja S."/>
            <person name="Hansen M."/>
            <person name="Heiman D."/>
            <person name="Howarth C."/>
            <person name="Larimer J."/>
            <person name="Lui A."/>
            <person name="MacDonald P.J.P."/>
            <person name="McCowen C."/>
            <person name="Montmayeur A."/>
            <person name="Murphy C."/>
            <person name="Neiman D."/>
            <person name="Pearson M."/>
            <person name="Priest M."/>
            <person name="Roberts A."/>
            <person name="Saif S."/>
            <person name="Shea T."/>
            <person name="Sisk P."/>
            <person name="Stolte C."/>
            <person name="Sykes S."/>
            <person name="Wortman J."/>
            <person name="Nusbaum C."/>
            <person name="Birren B."/>
        </authorList>
    </citation>
    <scope>NUCLEOTIDE SEQUENCE [LARGE SCALE GENOMIC DNA]</scope>
    <source>
        <strain evidence="1 2">CL02T12C05</strain>
    </source>
</reference>
<name>I9GYA6_9BACE</name>